<sequence>MTGSGEEIELFLAGLPEARQAEARELRAALEAAAGQPARLWRGGILGVGDLHYRYESGREGDTFVVGFAPRTAALVFYGLFPAHRPEEEPLLERLGPHRLGKGCLYVTRLDRVDRAVLTQLIEKAARAAA</sequence>
<organism evidence="2 3">
    <name type="scientific">Naasia aerilata</name>
    <dbReference type="NCBI Taxonomy" id="1162966"/>
    <lineage>
        <taxon>Bacteria</taxon>
        <taxon>Bacillati</taxon>
        <taxon>Actinomycetota</taxon>
        <taxon>Actinomycetes</taxon>
        <taxon>Micrococcales</taxon>
        <taxon>Microbacteriaceae</taxon>
        <taxon>Naasia</taxon>
    </lineage>
</organism>
<keyword evidence="3" id="KW-1185">Reference proteome</keyword>
<dbReference type="InterPro" id="IPR014922">
    <property type="entry name" value="YdhG-like"/>
</dbReference>
<gene>
    <name evidence="2" type="ORF">GCM10025866_11700</name>
</gene>
<protein>
    <recommendedName>
        <fullName evidence="1">YdhG-like domain-containing protein</fullName>
    </recommendedName>
</protein>
<reference evidence="3" key="1">
    <citation type="journal article" date="2019" name="Int. J. Syst. Evol. Microbiol.">
        <title>The Global Catalogue of Microorganisms (GCM) 10K type strain sequencing project: providing services to taxonomists for standard genome sequencing and annotation.</title>
        <authorList>
            <consortium name="The Broad Institute Genomics Platform"/>
            <consortium name="The Broad Institute Genome Sequencing Center for Infectious Disease"/>
            <person name="Wu L."/>
            <person name="Ma J."/>
        </authorList>
    </citation>
    <scope>NUCLEOTIDE SEQUENCE [LARGE SCALE GENOMIC DNA]</scope>
    <source>
        <strain evidence="3">NBRC 108725</strain>
    </source>
</reference>
<name>A0ABN6XK68_9MICO</name>
<feature type="domain" description="YdhG-like" evidence="1">
    <location>
        <begin position="19"/>
        <end position="125"/>
    </location>
</feature>
<dbReference type="Proteomes" id="UP001321498">
    <property type="component" value="Chromosome"/>
</dbReference>
<evidence type="ECO:0000313" key="3">
    <source>
        <dbReference type="Proteomes" id="UP001321498"/>
    </source>
</evidence>
<dbReference type="Pfam" id="PF08818">
    <property type="entry name" value="DUF1801"/>
    <property type="match status" value="1"/>
</dbReference>
<proteinExistence type="predicted"/>
<dbReference type="EMBL" id="AP027731">
    <property type="protein sequence ID" value="BDZ45261.1"/>
    <property type="molecule type" value="Genomic_DNA"/>
</dbReference>
<evidence type="ECO:0000313" key="2">
    <source>
        <dbReference type="EMBL" id="BDZ45261.1"/>
    </source>
</evidence>
<evidence type="ECO:0000259" key="1">
    <source>
        <dbReference type="Pfam" id="PF08818"/>
    </source>
</evidence>
<dbReference type="RefSeq" id="WP_286278631.1">
    <property type="nucleotide sequence ID" value="NZ_AP027731.1"/>
</dbReference>
<accession>A0ABN6XK68</accession>